<keyword evidence="14" id="KW-1185">Reference proteome</keyword>
<dbReference type="GO" id="GO:0006935">
    <property type="term" value="P:chemotaxis"/>
    <property type="evidence" value="ECO:0007669"/>
    <property type="project" value="UniProtKB-KW"/>
</dbReference>
<dbReference type="Pfam" id="PF00015">
    <property type="entry name" value="MCPsignal"/>
    <property type="match status" value="1"/>
</dbReference>
<dbReference type="PANTHER" id="PTHR32089">
    <property type="entry name" value="METHYL-ACCEPTING CHEMOTAXIS PROTEIN MCPB"/>
    <property type="match status" value="1"/>
</dbReference>
<evidence type="ECO:0000256" key="3">
    <source>
        <dbReference type="ARBA" id="ARBA00022500"/>
    </source>
</evidence>
<evidence type="ECO:0000256" key="9">
    <source>
        <dbReference type="PROSITE-ProRule" id="PRU00284"/>
    </source>
</evidence>
<dbReference type="CDD" id="cd12912">
    <property type="entry name" value="PDC2_MCP_like"/>
    <property type="match status" value="1"/>
</dbReference>
<dbReference type="Gene3D" id="6.10.340.10">
    <property type="match status" value="1"/>
</dbReference>
<dbReference type="Proteomes" id="UP000262939">
    <property type="component" value="Unassembled WGS sequence"/>
</dbReference>
<evidence type="ECO:0000256" key="4">
    <source>
        <dbReference type="ARBA" id="ARBA00022692"/>
    </source>
</evidence>
<keyword evidence="6 10" id="KW-0472">Membrane</keyword>
<comment type="caution">
    <text evidence="13">The sequence shown here is derived from an EMBL/GenBank/DDBJ whole genome shotgun (WGS) entry which is preliminary data.</text>
</comment>
<dbReference type="GO" id="GO:0007165">
    <property type="term" value="P:signal transduction"/>
    <property type="evidence" value="ECO:0007669"/>
    <property type="project" value="UniProtKB-KW"/>
</dbReference>
<feature type="domain" description="HAMP" evidence="12">
    <location>
        <begin position="334"/>
        <end position="389"/>
    </location>
</feature>
<dbReference type="Gene3D" id="1.10.287.950">
    <property type="entry name" value="Methyl-accepting chemotaxis protein"/>
    <property type="match status" value="2"/>
</dbReference>
<evidence type="ECO:0000256" key="6">
    <source>
        <dbReference type="ARBA" id="ARBA00023136"/>
    </source>
</evidence>
<dbReference type="RefSeq" id="WP_117321415.1">
    <property type="nucleotide sequence ID" value="NZ_QVTD01000003.1"/>
</dbReference>
<dbReference type="CDD" id="cd06225">
    <property type="entry name" value="HAMP"/>
    <property type="match status" value="1"/>
</dbReference>
<evidence type="ECO:0000256" key="8">
    <source>
        <dbReference type="ARBA" id="ARBA00029447"/>
    </source>
</evidence>
<dbReference type="CDD" id="cd12913">
    <property type="entry name" value="PDC1_MCP_like"/>
    <property type="match status" value="1"/>
</dbReference>
<dbReference type="Gene3D" id="3.30.450.20">
    <property type="entry name" value="PAS domain"/>
    <property type="match status" value="2"/>
</dbReference>
<evidence type="ECO:0000256" key="2">
    <source>
        <dbReference type="ARBA" id="ARBA00022475"/>
    </source>
</evidence>
<comment type="similarity">
    <text evidence="8">Belongs to the methyl-accepting chemotaxis (MCP) protein family.</text>
</comment>
<evidence type="ECO:0000259" key="11">
    <source>
        <dbReference type="PROSITE" id="PS50111"/>
    </source>
</evidence>
<dbReference type="SUPFAM" id="SSF58104">
    <property type="entry name" value="Methyl-accepting chemotaxis protein (MCP) signaling domain"/>
    <property type="match status" value="1"/>
</dbReference>
<name>A0A372LG21_9BACI</name>
<dbReference type="PROSITE" id="PS50885">
    <property type="entry name" value="HAMP"/>
    <property type="match status" value="1"/>
</dbReference>
<accession>A0A372LG21</accession>
<feature type="domain" description="Methyl-accepting transducer" evidence="11">
    <location>
        <begin position="408"/>
        <end position="644"/>
    </location>
</feature>
<dbReference type="InterPro" id="IPR004089">
    <property type="entry name" value="MCPsignal_dom"/>
</dbReference>
<dbReference type="OrthoDB" id="9762005at2"/>
<evidence type="ECO:0000256" key="7">
    <source>
        <dbReference type="ARBA" id="ARBA00023224"/>
    </source>
</evidence>
<proteinExistence type="inferred from homology"/>
<dbReference type="AlphaFoldDB" id="A0A372LG21"/>
<dbReference type="Pfam" id="PF02743">
    <property type="entry name" value="dCache_1"/>
    <property type="match status" value="1"/>
</dbReference>
<reference evidence="13 14" key="1">
    <citation type="submission" date="2018-08" db="EMBL/GenBank/DDBJ databases">
        <title>Bacillus chawlae sp. nov., Bacillus glennii sp. nov., and Bacillus saganii sp. nov. Isolated from the Vehicle Assembly Building at Kennedy Space Center where the Viking Spacecraft were Assembled.</title>
        <authorList>
            <person name="Seuylemezian A."/>
            <person name="Vaishampayan P."/>
        </authorList>
    </citation>
    <scope>NUCLEOTIDE SEQUENCE [LARGE SCALE GENOMIC DNA]</scope>
    <source>
        <strain evidence="13 14">V44-8</strain>
    </source>
</reference>
<protein>
    <submittedName>
        <fullName evidence="13">Methyl-accepting chemotaxis protein</fullName>
    </submittedName>
</protein>
<evidence type="ECO:0000256" key="1">
    <source>
        <dbReference type="ARBA" id="ARBA00004651"/>
    </source>
</evidence>
<gene>
    <name evidence="13" type="ORF">D0466_04880</name>
</gene>
<dbReference type="EMBL" id="QVTD01000003">
    <property type="protein sequence ID" value="RFU65240.1"/>
    <property type="molecule type" value="Genomic_DNA"/>
</dbReference>
<dbReference type="SMART" id="SM00304">
    <property type="entry name" value="HAMP"/>
    <property type="match status" value="2"/>
</dbReference>
<dbReference type="PROSITE" id="PS50111">
    <property type="entry name" value="CHEMOTAXIS_TRANSDUC_2"/>
    <property type="match status" value="1"/>
</dbReference>
<evidence type="ECO:0000313" key="14">
    <source>
        <dbReference type="Proteomes" id="UP000262939"/>
    </source>
</evidence>
<feature type="transmembrane region" description="Helical" evidence="10">
    <location>
        <begin position="310"/>
        <end position="332"/>
    </location>
</feature>
<sequence>MKLQQRMLIVIVGSILVILGGMLAFVANKTQQSAVSSATTLATESGGKIARSVQGDIELAMDTARTLSQTLEGIKNTNQTNRAVVNSMIKTVVEKNPSFLATWTVWEPNAFDGQDKKFENTRGTDKTGRLIPYWSRTDSGVSLSALRDYDKPGAGDYYLLARNSGNETILNPYTYKVGNKEVVMTSVVVPIKKDDKVIGTAGIDIALDGLQTMMQDFKLYESGYASIFSNDGSIVTSPKPNEINKKITDVEQDSSVTKIMNAIQEGKSYEYNSHNLYKVYTPIHIGDSTTPWSVGITIPINEITAESDQMLITTIIAGVLALILLAIVVFFATNSIVKPIVATVAIGENMSKGDFTDNVPERYLKRKDEIGTLAKVFETITNSMKTMIGQVSFNASQVAATSEQLSASAEQTGKATEQITVAIQEVALGSETQVSHASKATNVVTEISRGMNEAATSIQSVADLAETTNQKANAGSQVVSETVEQINIIQQRVASTAEVVETLEKKSKEIGQIVDIITQIADQTNLLALNAAIEAARAGEHGKGFAVVADEVRKLAEQSGHAAGEIKELILHIQSESTNAMKSMHEGTESIGQGIELVQQTGKSFNDIVKMIEEVSTQSQEVSAIIEQVNASSKNTVEMMEEISVISKQSSGNTQNVAASAEEQNASMEEISASAENLSRMAVELHETLSQFKV</sequence>
<dbReference type="CDD" id="cd11386">
    <property type="entry name" value="MCP_signal"/>
    <property type="match status" value="1"/>
</dbReference>
<dbReference type="GO" id="GO:0005886">
    <property type="term" value="C:plasma membrane"/>
    <property type="evidence" value="ECO:0007669"/>
    <property type="project" value="UniProtKB-SubCell"/>
</dbReference>
<dbReference type="InterPro" id="IPR033479">
    <property type="entry name" value="dCache_1"/>
</dbReference>
<keyword evidence="4 10" id="KW-0812">Transmembrane</keyword>
<evidence type="ECO:0000256" key="10">
    <source>
        <dbReference type="SAM" id="Phobius"/>
    </source>
</evidence>
<evidence type="ECO:0000259" key="12">
    <source>
        <dbReference type="PROSITE" id="PS50885"/>
    </source>
</evidence>
<comment type="subcellular location">
    <subcellularLocation>
        <location evidence="1">Cell membrane</location>
        <topology evidence="1">Multi-pass membrane protein</topology>
    </subcellularLocation>
</comment>
<keyword evidence="3" id="KW-0145">Chemotaxis</keyword>
<keyword evidence="5 10" id="KW-1133">Transmembrane helix</keyword>
<dbReference type="InterPro" id="IPR003660">
    <property type="entry name" value="HAMP_dom"/>
</dbReference>
<evidence type="ECO:0000256" key="5">
    <source>
        <dbReference type="ARBA" id="ARBA00022989"/>
    </source>
</evidence>
<keyword evidence="2" id="KW-1003">Cell membrane</keyword>
<dbReference type="SMART" id="SM00283">
    <property type="entry name" value="MA"/>
    <property type="match status" value="1"/>
</dbReference>
<keyword evidence="7 9" id="KW-0807">Transducer</keyword>
<evidence type="ECO:0000313" key="13">
    <source>
        <dbReference type="EMBL" id="RFU65240.1"/>
    </source>
</evidence>
<organism evidence="13 14">
    <name type="scientific">Peribacillus glennii</name>
    <dbReference type="NCBI Taxonomy" id="2303991"/>
    <lineage>
        <taxon>Bacteria</taxon>
        <taxon>Bacillati</taxon>
        <taxon>Bacillota</taxon>
        <taxon>Bacilli</taxon>
        <taxon>Bacillales</taxon>
        <taxon>Bacillaceae</taxon>
        <taxon>Peribacillus</taxon>
    </lineage>
</organism>
<dbReference type="PANTHER" id="PTHR32089:SF112">
    <property type="entry name" value="LYSOZYME-LIKE PROTEIN-RELATED"/>
    <property type="match status" value="1"/>
</dbReference>
<feature type="transmembrane region" description="Helical" evidence="10">
    <location>
        <begin position="7"/>
        <end position="27"/>
    </location>
</feature>